<reference evidence="2 3" key="1">
    <citation type="submission" date="2014-04" db="EMBL/GenBank/DDBJ databases">
        <authorList>
            <consortium name="DOE Joint Genome Institute"/>
            <person name="Kuo A."/>
            <person name="Tarkka M."/>
            <person name="Buscot F."/>
            <person name="Kohler A."/>
            <person name="Nagy L.G."/>
            <person name="Floudas D."/>
            <person name="Copeland A."/>
            <person name="Barry K.W."/>
            <person name="Cichocki N."/>
            <person name="Veneault-Fourrey C."/>
            <person name="LaButti K."/>
            <person name="Lindquist E.A."/>
            <person name="Lipzen A."/>
            <person name="Lundell T."/>
            <person name="Morin E."/>
            <person name="Murat C."/>
            <person name="Sun H."/>
            <person name="Tunlid A."/>
            <person name="Henrissat B."/>
            <person name="Grigoriev I.V."/>
            <person name="Hibbett D.S."/>
            <person name="Martin F."/>
            <person name="Nordberg H.P."/>
            <person name="Cantor M.N."/>
            <person name="Hua S.X."/>
        </authorList>
    </citation>
    <scope>NUCLEOTIDE SEQUENCE [LARGE SCALE GENOMIC DNA]</scope>
    <source>
        <strain evidence="2 3">F 1598</strain>
    </source>
</reference>
<dbReference type="HOGENOM" id="CLU_538734_0_0_1"/>
<dbReference type="GO" id="GO:0031625">
    <property type="term" value="F:ubiquitin protein ligase binding"/>
    <property type="evidence" value="ECO:0007669"/>
    <property type="project" value="TreeGrafter"/>
</dbReference>
<proteinExistence type="predicted"/>
<keyword evidence="3" id="KW-1185">Reference proteome</keyword>
<dbReference type="Gene3D" id="2.60.40.640">
    <property type="match status" value="1"/>
</dbReference>
<dbReference type="FunCoup" id="A0A0C3FTK8">
    <property type="interactions" value="288"/>
</dbReference>
<dbReference type="Proteomes" id="UP000054166">
    <property type="component" value="Unassembled WGS sequence"/>
</dbReference>
<dbReference type="InterPro" id="IPR011021">
    <property type="entry name" value="Arrestin-like_N"/>
</dbReference>
<dbReference type="EMBL" id="KN832979">
    <property type="protein sequence ID" value="KIM87620.1"/>
    <property type="molecule type" value="Genomic_DNA"/>
</dbReference>
<evidence type="ECO:0000259" key="1">
    <source>
        <dbReference type="Pfam" id="PF00339"/>
    </source>
</evidence>
<dbReference type="Pfam" id="PF00339">
    <property type="entry name" value="Arrestin_N"/>
    <property type="match status" value="1"/>
</dbReference>
<dbReference type="AlphaFoldDB" id="A0A0C3FTK8"/>
<dbReference type="GO" id="GO:0030674">
    <property type="term" value="F:protein-macromolecule adaptor activity"/>
    <property type="evidence" value="ECO:0007669"/>
    <property type="project" value="TreeGrafter"/>
</dbReference>
<accession>A0A0C3FTK8</accession>
<dbReference type="GO" id="GO:0005829">
    <property type="term" value="C:cytosol"/>
    <property type="evidence" value="ECO:0007669"/>
    <property type="project" value="TreeGrafter"/>
</dbReference>
<evidence type="ECO:0000313" key="3">
    <source>
        <dbReference type="Proteomes" id="UP000054166"/>
    </source>
</evidence>
<protein>
    <recommendedName>
        <fullName evidence="1">Arrestin-like N-terminal domain-containing protein</fullName>
    </recommendedName>
</protein>
<evidence type="ECO:0000313" key="2">
    <source>
        <dbReference type="EMBL" id="KIM87620.1"/>
    </source>
</evidence>
<dbReference type="PANTHER" id="PTHR11188">
    <property type="entry name" value="ARRESTIN DOMAIN CONTAINING PROTEIN"/>
    <property type="match status" value="1"/>
</dbReference>
<gene>
    <name evidence="2" type="ORF">PILCRDRAFT_4046</name>
</gene>
<name>A0A0C3FTK8_PILCF</name>
<dbReference type="InParanoid" id="A0A0C3FTK8"/>
<organism evidence="2 3">
    <name type="scientific">Piloderma croceum (strain F 1598)</name>
    <dbReference type="NCBI Taxonomy" id="765440"/>
    <lineage>
        <taxon>Eukaryota</taxon>
        <taxon>Fungi</taxon>
        <taxon>Dikarya</taxon>
        <taxon>Basidiomycota</taxon>
        <taxon>Agaricomycotina</taxon>
        <taxon>Agaricomycetes</taxon>
        <taxon>Agaricomycetidae</taxon>
        <taxon>Atheliales</taxon>
        <taxon>Atheliaceae</taxon>
        <taxon>Piloderma</taxon>
    </lineage>
</organism>
<dbReference type="GO" id="GO:0005886">
    <property type="term" value="C:plasma membrane"/>
    <property type="evidence" value="ECO:0007669"/>
    <property type="project" value="TreeGrafter"/>
</dbReference>
<dbReference type="InterPro" id="IPR050357">
    <property type="entry name" value="Arrestin_domain-protein"/>
</dbReference>
<feature type="domain" description="Arrestin-like N-terminal" evidence="1">
    <location>
        <begin position="100"/>
        <end position="213"/>
    </location>
</feature>
<dbReference type="STRING" id="765440.A0A0C3FTK8"/>
<dbReference type="InterPro" id="IPR014752">
    <property type="entry name" value="Arrestin-like_C"/>
</dbReference>
<dbReference type="OrthoDB" id="2238745at2759"/>
<reference evidence="3" key="2">
    <citation type="submission" date="2015-01" db="EMBL/GenBank/DDBJ databases">
        <title>Evolutionary Origins and Diversification of the Mycorrhizal Mutualists.</title>
        <authorList>
            <consortium name="DOE Joint Genome Institute"/>
            <consortium name="Mycorrhizal Genomics Consortium"/>
            <person name="Kohler A."/>
            <person name="Kuo A."/>
            <person name="Nagy L.G."/>
            <person name="Floudas D."/>
            <person name="Copeland A."/>
            <person name="Barry K.W."/>
            <person name="Cichocki N."/>
            <person name="Veneault-Fourrey C."/>
            <person name="LaButti K."/>
            <person name="Lindquist E.A."/>
            <person name="Lipzen A."/>
            <person name="Lundell T."/>
            <person name="Morin E."/>
            <person name="Murat C."/>
            <person name="Riley R."/>
            <person name="Ohm R."/>
            <person name="Sun H."/>
            <person name="Tunlid A."/>
            <person name="Henrissat B."/>
            <person name="Grigoriev I.V."/>
            <person name="Hibbett D.S."/>
            <person name="Martin F."/>
        </authorList>
    </citation>
    <scope>NUCLEOTIDE SEQUENCE [LARGE SCALE GENOMIC DNA]</scope>
    <source>
        <strain evidence="3">F 1598</strain>
    </source>
</reference>
<dbReference type="PANTHER" id="PTHR11188:SF17">
    <property type="entry name" value="FI21816P1"/>
    <property type="match status" value="1"/>
</dbReference>
<dbReference type="GO" id="GO:0070086">
    <property type="term" value="P:ubiquitin-dependent endocytosis"/>
    <property type="evidence" value="ECO:0007669"/>
    <property type="project" value="TreeGrafter"/>
</dbReference>
<sequence>MLGGVRQPTPVLHSTLNLGRGLAVAVPRERQSAVIIAMLRQGADPSPTAKLCKTFQTDYELAFQLVMSHKNSLTISLAESVVFRTNGRRPNDPSPPSMLRGLLILNLCKPTRISSIELELTGKSTASWPQAVGSRCVNVTEEHEIFNASTVFFRAGSTDKGRDGWKEFQKGVYTYPISFMIPGNAPPTLECLKGNVTWRLNGQVHREDDTEDTENIIVRRQWDSQLQYFLSISGRSFYIGGTLPIQITILPMAKIKIHGISVILEGACYALYSKRIARTDPIRRFSLLSLKVSSQESESILPIISDDPEAFKHLPFYETVTPEDDPSGVPSNLMGPGPWSFQRDLALPTSCTQVIFRVERGDDKYVDQKTGNGKLFDIIMQTPVNILSCRCTPEWTSLPCYNKFTYDDSAATPPSCPCIVKNIPSVQTRELSRGLYDGLDRIPSRQSTESVSTVESSSINSISILRGDSLYDLNTQFERLVSGQESEFGEAPPAYYAAVWQTPSQP</sequence>